<feature type="region of interest" description="Disordered" evidence="3">
    <location>
        <begin position="1"/>
        <end position="92"/>
    </location>
</feature>
<name>A0A6C0DWU7_9ZZZZ</name>
<feature type="compositionally biased region" description="Acidic residues" evidence="3">
    <location>
        <begin position="36"/>
        <end position="75"/>
    </location>
</feature>
<protein>
    <submittedName>
        <fullName evidence="4">Uncharacterized protein</fullName>
    </submittedName>
</protein>
<dbReference type="PANTHER" id="PTHR47227">
    <property type="entry name" value="DNA-DIRECTED RNA POLYMERASE SUBUNIT K"/>
    <property type="match status" value="1"/>
</dbReference>
<dbReference type="GO" id="GO:0005666">
    <property type="term" value="C:RNA polymerase III complex"/>
    <property type="evidence" value="ECO:0007669"/>
    <property type="project" value="TreeGrafter"/>
</dbReference>
<proteinExistence type="predicted"/>
<dbReference type="PANTHER" id="PTHR47227:SF5">
    <property type="entry name" value="DNA-DIRECTED RNA POLYMERASES I, II, AND III SUBUNIT RPABC2"/>
    <property type="match status" value="1"/>
</dbReference>
<keyword evidence="2" id="KW-0804">Transcription</keyword>
<evidence type="ECO:0000256" key="3">
    <source>
        <dbReference type="SAM" id="MobiDB-lite"/>
    </source>
</evidence>
<dbReference type="GO" id="GO:0006360">
    <property type="term" value="P:transcription by RNA polymerase I"/>
    <property type="evidence" value="ECO:0007669"/>
    <property type="project" value="TreeGrafter"/>
</dbReference>
<dbReference type="GO" id="GO:0005665">
    <property type="term" value="C:RNA polymerase II, core complex"/>
    <property type="evidence" value="ECO:0007669"/>
    <property type="project" value="TreeGrafter"/>
</dbReference>
<evidence type="ECO:0000313" key="4">
    <source>
        <dbReference type="EMBL" id="QHT21174.1"/>
    </source>
</evidence>
<dbReference type="SUPFAM" id="SSF63562">
    <property type="entry name" value="RPB6/omega subunit-like"/>
    <property type="match status" value="1"/>
</dbReference>
<dbReference type="GO" id="GO:0005736">
    <property type="term" value="C:RNA polymerase I complex"/>
    <property type="evidence" value="ECO:0007669"/>
    <property type="project" value="TreeGrafter"/>
</dbReference>
<sequence length="243" mass="28218">MENDSAITGAEVEQTEVDPNEPDVEAEAEQGIGEDNISDIEDPDIDIDPDAEDEEADDIDDDDEDTNDDDDDDDTNLYKTNADKKKTDYDDKNGKKNIFDSEKIAYGKYDQEVENLDETDFNKFNDDYRKNHILNFHNECLYKNFDEIKELCKVLRNKYGVIVDELHKTIPLLTKYEKTKVLGMRLKQLNSGCKPYISTTEKIIDNNIIAQMELEQKVLPFIIQRPLPNNTFEYWKLQDLDIL</sequence>
<evidence type="ECO:0000256" key="2">
    <source>
        <dbReference type="ARBA" id="ARBA00023163"/>
    </source>
</evidence>
<keyword evidence="1" id="KW-0240">DNA-directed RNA polymerase</keyword>
<evidence type="ECO:0000256" key="1">
    <source>
        <dbReference type="ARBA" id="ARBA00022478"/>
    </source>
</evidence>
<dbReference type="AlphaFoldDB" id="A0A6C0DWU7"/>
<dbReference type="GO" id="GO:0003677">
    <property type="term" value="F:DNA binding"/>
    <property type="evidence" value="ECO:0007669"/>
    <property type="project" value="InterPro"/>
</dbReference>
<feature type="compositionally biased region" description="Acidic residues" evidence="3">
    <location>
        <begin position="13"/>
        <end position="28"/>
    </location>
</feature>
<dbReference type="EMBL" id="MN739687">
    <property type="protein sequence ID" value="QHT21174.1"/>
    <property type="molecule type" value="Genomic_DNA"/>
</dbReference>
<reference evidence="4" key="1">
    <citation type="journal article" date="2020" name="Nature">
        <title>Giant virus diversity and host interactions through global metagenomics.</title>
        <authorList>
            <person name="Schulz F."/>
            <person name="Roux S."/>
            <person name="Paez-Espino D."/>
            <person name="Jungbluth S."/>
            <person name="Walsh D.A."/>
            <person name="Denef V.J."/>
            <person name="McMahon K.D."/>
            <person name="Konstantinidis K.T."/>
            <person name="Eloe-Fadrosh E.A."/>
            <person name="Kyrpides N.C."/>
            <person name="Woyke T."/>
        </authorList>
    </citation>
    <scope>NUCLEOTIDE SEQUENCE</scope>
    <source>
        <strain evidence="4">GVMAG-M-3300023174-75</strain>
    </source>
</reference>
<dbReference type="InterPro" id="IPR036161">
    <property type="entry name" value="RPB6/omega-like_sf"/>
</dbReference>
<accession>A0A6C0DWU7</accession>
<dbReference type="GO" id="GO:0003899">
    <property type="term" value="F:DNA-directed RNA polymerase activity"/>
    <property type="evidence" value="ECO:0007669"/>
    <property type="project" value="InterPro"/>
</dbReference>
<organism evidence="4">
    <name type="scientific">viral metagenome</name>
    <dbReference type="NCBI Taxonomy" id="1070528"/>
    <lineage>
        <taxon>unclassified sequences</taxon>
        <taxon>metagenomes</taxon>
        <taxon>organismal metagenomes</taxon>
    </lineage>
</organism>
<feature type="compositionally biased region" description="Basic and acidic residues" evidence="3">
    <location>
        <begin position="81"/>
        <end position="92"/>
    </location>
</feature>
<dbReference type="Gene3D" id="3.90.940.10">
    <property type="match status" value="1"/>
</dbReference>
<dbReference type="GO" id="GO:0006366">
    <property type="term" value="P:transcription by RNA polymerase II"/>
    <property type="evidence" value="ECO:0007669"/>
    <property type="project" value="TreeGrafter"/>
</dbReference>
<dbReference type="GO" id="GO:0042797">
    <property type="term" value="P:tRNA transcription by RNA polymerase III"/>
    <property type="evidence" value="ECO:0007669"/>
    <property type="project" value="TreeGrafter"/>
</dbReference>